<dbReference type="AlphaFoldDB" id="A0A382IQ84"/>
<feature type="compositionally biased region" description="Basic and acidic residues" evidence="1">
    <location>
        <begin position="73"/>
        <end position="84"/>
    </location>
</feature>
<proteinExistence type="predicted"/>
<reference evidence="2" key="1">
    <citation type="submission" date="2018-05" db="EMBL/GenBank/DDBJ databases">
        <authorList>
            <person name="Lanie J.A."/>
            <person name="Ng W.-L."/>
            <person name="Kazmierczak K.M."/>
            <person name="Andrzejewski T.M."/>
            <person name="Davidsen T.M."/>
            <person name="Wayne K.J."/>
            <person name="Tettelin H."/>
            <person name="Glass J.I."/>
            <person name="Rusch D."/>
            <person name="Podicherti R."/>
            <person name="Tsui H.-C.T."/>
            <person name="Winkler M.E."/>
        </authorList>
    </citation>
    <scope>NUCLEOTIDE SEQUENCE</scope>
</reference>
<sequence length="102" mass="11587">MARKSPFGPGRPSRQEPPDSPGVYRWRDKETGQIQDIGEGNLKARKSAREYPTDQYSFEWKKADGRSSSNTRRAVEKKQIDKHNPPGNVRRGGAGRKPSNHR</sequence>
<organism evidence="2">
    <name type="scientific">marine metagenome</name>
    <dbReference type="NCBI Taxonomy" id="408172"/>
    <lineage>
        <taxon>unclassified sequences</taxon>
        <taxon>metagenomes</taxon>
        <taxon>ecological metagenomes</taxon>
    </lineage>
</organism>
<protein>
    <submittedName>
        <fullName evidence="2">Uncharacterized protein</fullName>
    </submittedName>
</protein>
<name>A0A382IQ84_9ZZZZ</name>
<evidence type="ECO:0000256" key="1">
    <source>
        <dbReference type="SAM" id="MobiDB-lite"/>
    </source>
</evidence>
<dbReference type="EMBL" id="UINC01068852">
    <property type="protein sequence ID" value="SVC01776.1"/>
    <property type="molecule type" value="Genomic_DNA"/>
</dbReference>
<accession>A0A382IQ84</accession>
<feature type="region of interest" description="Disordered" evidence="1">
    <location>
        <begin position="1"/>
        <end position="102"/>
    </location>
</feature>
<evidence type="ECO:0000313" key="2">
    <source>
        <dbReference type="EMBL" id="SVC01776.1"/>
    </source>
</evidence>
<gene>
    <name evidence="2" type="ORF">METZ01_LOCUS254630</name>
</gene>